<feature type="transmembrane region" description="Helical" evidence="12">
    <location>
        <begin position="369"/>
        <end position="387"/>
    </location>
</feature>
<evidence type="ECO:0000256" key="8">
    <source>
        <dbReference type="ARBA" id="ARBA00022982"/>
    </source>
</evidence>
<sequence length="452" mass="50393">MDFLHDPILLSRFQFAFTAMFHILWPVLTVGLGVFLLVLEVLWLKTGDDDYYRHARFWATLFTLNFTIGVVTGLPLEFEFGSNWANFSAAAGDFFGNILGFEGAMAFMLEAGFLGIMLLGWQRVPAGMHLFATLMVVFGASLSVFWILVANTWLQNPAGGVFQHGIFVIKDYWEAIFNPMLLASVAHMWLAALETGLFVILGITAWYLLQGRETAFFLKAFRLALLLAVIVAPLQIWMGDTSGRGVFEHQPAKGAAIEGHWHTNPAGEGASWALVAWPNATTQSNDWAVTIPDVLSLLATHTLDGKVVGLKDIPVADQPPALPLLFYSFRIMVAVGVWFWLLGLWSVWVYWRGGLRPATVGQQRWLLRAWLYSLPLGYVAVECGWIVREVGRQPWIIYGVMRTTEGASTLPAPLVAASLGLYLLLYAGLLLAFWVFARRWLRQGPKPLEALS</sequence>
<name>A0AA95H957_9GAMM</name>
<feature type="transmembrane region" description="Helical" evidence="12">
    <location>
        <begin position="414"/>
        <end position="437"/>
    </location>
</feature>
<keyword evidence="6 12" id="KW-0812">Transmembrane</keyword>
<keyword evidence="4 12" id="KW-1003">Cell membrane</keyword>
<keyword evidence="8 12" id="KW-0249">Electron transport</keyword>
<dbReference type="GO" id="GO:0016682">
    <property type="term" value="F:oxidoreductase activity, acting on diphenols and related substances as donors, oxygen as acceptor"/>
    <property type="evidence" value="ECO:0007669"/>
    <property type="project" value="TreeGrafter"/>
</dbReference>
<dbReference type="GO" id="GO:0046872">
    <property type="term" value="F:metal ion binding"/>
    <property type="evidence" value="ECO:0007669"/>
    <property type="project" value="UniProtKB-UniRule"/>
</dbReference>
<reference evidence="13" key="1">
    <citation type="journal article" date="2023" name="Int. J. Mol. Sci.">
        <title>Metagenomics Revealed a New Genus 'Candidatus Thiocaldithrix dubininis' gen. nov., sp. nov. and a New Species 'Candidatus Thiothrix putei' sp. nov. in the Family Thiotrichaceae, Some Members of Which Have Traits of Both Na+- and H+-Motive Energetics.</title>
        <authorList>
            <person name="Ravin N.V."/>
            <person name="Muntyan M.S."/>
            <person name="Smolyakov D.D."/>
            <person name="Rudenko T.S."/>
            <person name="Beletsky A.V."/>
            <person name="Mardanov A.V."/>
            <person name="Grabovich M.Y."/>
        </authorList>
    </citation>
    <scope>NUCLEOTIDE SEQUENCE</scope>
    <source>
        <strain evidence="13">GKL-02</strain>
    </source>
</reference>
<keyword evidence="10 12" id="KW-0408">Iron</keyword>
<evidence type="ECO:0000256" key="9">
    <source>
        <dbReference type="ARBA" id="ARBA00022989"/>
    </source>
</evidence>
<keyword evidence="7 12" id="KW-0479">Metal-binding</keyword>
<evidence type="ECO:0000256" key="3">
    <source>
        <dbReference type="ARBA" id="ARBA00022448"/>
    </source>
</evidence>
<accession>A0AA95H957</accession>
<feature type="transmembrane region" description="Helical" evidence="12">
    <location>
        <begin position="20"/>
        <end position="43"/>
    </location>
</feature>
<dbReference type="GO" id="GO:0005886">
    <property type="term" value="C:plasma membrane"/>
    <property type="evidence" value="ECO:0007669"/>
    <property type="project" value="UniProtKB-SubCell"/>
</dbReference>
<evidence type="ECO:0000256" key="11">
    <source>
        <dbReference type="ARBA" id="ARBA00023136"/>
    </source>
</evidence>
<dbReference type="GO" id="GO:0019646">
    <property type="term" value="P:aerobic electron transport chain"/>
    <property type="evidence" value="ECO:0007669"/>
    <property type="project" value="InterPro"/>
</dbReference>
<reference evidence="13" key="2">
    <citation type="submission" date="2023-04" db="EMBL/GenBank/DDBJ databases">
        <authorList>
            <person name="Beletskiy A.V."/>
            <person name="Mardanov A.V."/>
            <person name="Ravin N.V."/>
        </authorList>
    </citation>
    <scope>NUCLEOTIDE SEQUENCE</scope>
    <source>
        <strain evidence="13">GKL-02</strain>
    </source>
</reference>
<evidence type="ECO:0000313" key="13">
    <source>
        <dbReference type="EMBL" id="WGZ93157.1"/>
    </source>
</evidence>
<keyword evidence="9 12" id="KW-1133">Transmembrane helix</keyword>
<dbReference type="PANTHER" id="PTHR30365:SF14">
    <property type="entry name" value="CYTOCHROME BD MENAQUINOL OXIDASE SUBUNIT I-RELATED"/>
    <property type="match status" value="1"/>
</dbReference>
<dbReference type="KEGG" id="tput:QJT81_15210"/>
<evidence type="ECO:0000256" key="4">
    <source>
        <dbReference type="ARBA" id="ARBA00022475"/>
    </source>
</evidence>
<feature type="transmembrane region" description="Helical" evidence="12">
    <location>
        <begin position="94"/>
        <end position="118"/>
    </location>
</feature>
<comment type="subcellular location">
    <subcellularLocation>
        <location evidence="12">Cell inner membrane</location>
    </subcellularLocation>
    <subcellularLocation>
        <location evidence="1">Cell membrane</location>
        <topology evidence="1">Multi-pass membrane protein</topology>
    </subcellularLocation>
</comment>
<organism evidence="13">
    <name type="scientific">Candidatus Thiothrix putei</name>
    <dbReference type="NCBI Taxonomy" id="3080811"/>
    <lineage>
        <taxon>Bacteria</taxon>
        <taxon>Pseudomonadati</taxon>
        <taxon>Pseudomonadota</taxon>
        <taxon>Gammaproteobacteria</taxon>
        <taxon>Thiotrichales</taxon>
        <taxon>Thiotrichaceae</taxon>
        <taxon>Thiothrix</taxon>
    </lineage>
</organism>
<dbReference type="InterPro" id="IPR002585">
    <property type="entry name" value="Cyt-d_ubiquinol_oxidase_su_1"/>
</dbReference>
<dbReference type="GO" id="GO:0070069">
    <property type="term" value="C:cytochrome complex"/>
    <property type="evidence" value="ECO:0007669"/>
    <property type="project" value="UniProtKB-UniRule"/>
</dbReference>
<dbReference type="PANTHER" id="PTHR30365">
    <property type="entry name" value="CYTOCHROME D UBIQUINOL OXIDASE"/>
    <property type="match status" value="1"/>
</dbReference>
<evidence type="ECO:0000256" key="10">
    <source>
        <dbReference type="ARBA" id="ARBA00023004"/>
    </source>
</evidence>
<feature type="transmembrane region" description="Helical" evidence="12">
    <location>
        <begin position="55"/>
        <end position="74"/>
    </location>
</feature>
<dbReference type="EMBL" id="CP124756">
    <property type="protein sequence ID" value="WGZ93157.1"/>
    <property type="molecule type" value="Genomic_DNA"/>
</dbReference>
<dbReference type="GO" id="GO:0009055">
    <property type="term" value="F:electron transfer activity"/>
    <property type="evidence" value="ECO:0007669"/>
    <property type="project" value="UniProtKB-UniRule"/>
</dbReference>
<protein>
    <submittedName>
        <fullName evidence="13">Cytochrome ubiquinol oxidase subunit I</fullName>
    </submittedName>
</protein>
<feature type="transmembrane region" description="Helical" evidence="12">
    <location>
        <begin position="188"/>
        <end position="209"/>
    </location>
</feature>
<evidence type="ECO:0000256" key="5">
    <source>
        <dbReference type="ARBA" id="ARBA00022617"/>
    </source>
</evidence>
<keyword evidence="3 12" id="KW-0813">Transport</keyword>
<dbReference type="AlphaFoldDB" id="A0AA95H957"/>
<evidence type="ECO:0000256" key="2">
    <source>
        <dbReference type="ARBA" id="ARBA00009819"/>
    </source>
</evidence>
<evidence type="ECO:0000256" key="6">
    <source>
        <dbReference type="ARBA" id="ARBA00022692"/>
    </source>
</evidence>
<gene>
    <name evidence="13" type="ORF">QJT81_15210</name>
</gene>
<feature type="transmembrane region" description="Helical" evidence="12">
    <location>
        <begin position="324"/>
        <end position="348"/>
    </location>
</feature>
<dbReference type="Pfam" id="PF01654">
    <property type="entry name" value="Cyt_bd_oxida_I"/>
    <property type="match status" value="1"/>
</dbReference>
<feature type="transmembrane region" description="Helical" evidence="12">
    <location>
        <begin position="130"/>
        <end position="149"/>
    </location>
</feature>
<comment type="similarity">
    <text evidence="2 12">Belongs to the cytochrome ubiquinol oxidase subunit 1 family.</text>
</comment>
<keyword evidence="5 12" id="KW-0349">Heme</keyword>
<feature type="transmembrane region" description="Helical" evidence="12">
    <location>
        <begin position="221"/>
        <end position="238"/>
    </location>
</feature>
<evidence type="ECO:0000256" key="12">
    <source>
        <dbReference type="PIRNR" id="PIRNR006446"/>
    </source>
</evidence>
<proteinExistence type="inferred from homology"/>
<dbReference type="Proteomes" id="UP001301326">
    <property type="component" value="Chromosome"/>
</dbReference>
<evidence type="ECO:0000256" key="1">
    <source>
        <dbReference type="ARBA" id="ARBA00004651"/>
    </source>
</evidence>
<evidence type="ECO:0000256" key="7">
    <source>
        <dbReference type="ARBA" id="ARBA00022723"/>
    </source>
</evidence>
<dbReference type="PIRSF" id="PIRSF006446">
    <property type="entry name" value="Cyt_quinol_oxidase_1"/>
    <property type="match status" value="1"/>
</dbReference>
<dbReference type="GO" id="GO:0020037">
    <property type="term" value="F:heme binding"/>
    <property type="evidence" value="ECO:0007669"/>
    <property type="project" value="TreeGrafter"/>
</dbReference>
<keyword evidence="11 12" id="KW-0472">Membrane</keyword>